<dbReference type="EMBL" id="UGUW01000004">
    <property type="protein sequence ID" value="SUD58338.1"/>
    <property type="molecule type" value="Genomic_DNA"/>
</dbReference>
<evidence type="ECO:0000313" key="1">
    <source>
        <dbReference type="EMBL" id="MDH1339501.1"/>
    </source>
</evidence>
<dbReference type="EMBL" id="JAOCJE010000001">
    <property type="protein sequence ID" value="MDH1339501.1"/>
    <property type="molecule type" value="Genomic_DNA"/>
</dbReference>
<accession>A0A061CNM6</accession>
<protein>
    <submittedName>
        <fullName evidence="2">Uncharacterized protein</fullName>
    </submittedName>
</protein>
<name>A0A061CNM6_ECTOL</name>
<dbReference type="RefSeq" id="WP_125875227.1">
    <property type="nucleotide sequence ID" value="NZ_CAURUH010000098.1"/>
</dbReference>
<evidence type="ECO:0000313" key="2">
    <source>
        <dbReference type="EMBL" id="SUD58338.1"/>
    </source>
</evidence>
<gene>
    <name evidence="1" type="ORF">N5J11_09695</name>
    <name evidence="2" type="ORF">NCTC10860_00579</name>
</gene>
<evidence type="ECO:0000313" key="3">
    <source>
        <dbReference type="Proteomes" id="UP000254084"/>
    </source>
</evidence>
<proteinExistence type="predicted"/>
<dbReference type="Proteomes" id="UP001161697">
    <property type="component" value="Unassembled WGS sequence"/>
</dbReference>
<organism evidence="2 3">
    <name type="scientific">Ectopseudomonas oleovorans</name>
    <name type="common">Pseudomonas oleovorans</name>
    <dbReference type="NCBI Taxonomy" id="301"/>
    <lineage>
        <taxon>Bacteria</taxon>
        <taxon>Pseudomonadati</taxon>
        <taxon>Pseudomonadota</taxon>
        <taxon>Gammaproteobacteria</taxon>
        <taxon>Pseudomonadales</taxon>
        <taxon>Pseudomonadaceae</taxon>
        <taxon>Ectopseudomonas</taxon>
    </lineage>
</organism>
<sequence>MFSLPAIGVSACARTIGHATSSSRNSEANLHIMRARVVMSMTAAMRQHPFFASGASHDLPDPVFRSLHTQHDSVSGRVTLSAARLGPRPAMHKALACFAGRVLCREIDGPMFEYKGERFSFCGVQSRVPEVSRP</sequence>
<dbReference type="AlphaFoldDB" id="A0A061CNM6"/>
<reference evidence="1" key="2">
    <citation type="submission" date="2022-09" db="EMBL/GenBank/DDBJ databases">
        <title>Intensive care unit water sources are persistently colonized with multi-drug resistant bacteria and are the site of extensive horizontal gene transfer of antibiotic resistance genes.</title>
        <authorList>
            <person name="Diorio-Toth L."/>
        </authorList>
    </citation>
    <scope>NUCLEOTIDE SEQUENCE</scope>
    <source>
        <strain evidence="1">GD03704</strain>
    </source>
</reference>
<dbReference type="Proteomes" id="UP000254084">
    <property type="component" value="Unassembled WGS sequence"/>
</dbReference>
<reference evidence="2 3" key="1">
    <citation type="submission" date="2018-06" db="EMBL/GenBank/DDBJ databases">
        <authorList>
            <consortium name="Pathogen Informatics"/>
            <person name="Doyle S."/>
        </authorList>
    </citation>
    <scope>NUCLEOTIDE SEQUENCE [LARGE SCALE GENOMIC DNA]</scope>
    <source>
        <strain evidence="2 3">NCTC10860</strain>
    </source>
</reference>